<evidence type="ECO:0000313" key="3">
    <source>
        <dbReference type="Proteomes" id="UP000698752"/>
    </source>
</evidence>
<protein>
    <submittedName>
        <fullName evidence="2">Uncharacterized protein</fullName>
    </submittedName>
</protein>
<feature type="compositionally biased region" description="Low complexity" evidence="1">
    <location>
        <begin position="82"/>
        <end position="95"/>
    </location>
</feature>
<sequence>MLRALRQTANEAVAHGPDATAAAVRDRLVGLWPSLPLTMADEAAAFVATEAHAGTTPPPDEPTALSGHLSDETPRVGSGEQSATAPGPTAAPSSPVHGAKAEPANAGAGV</sequence>
<comment type="caution">
    <text evidence="2">The sequence shown here is derived from an EMBL/GenBank/DDBJ whole genome shotgun (WGS) entry which is preliminary data.</text>
</comment>
<evidence type="ECO:0000256" key="1">
    <source>
        <dbReference type="SAM" id="MobiDB-lite"/>
    </source>
</evidence>
<name>A0ABS5EI44_9PROT</name>
<organism evidence="2 3">
    <name type="scientific">Neoroseomonas terrae</name>
    <dbReference type="NCBI Taxonomy" id="424799"/>
    <lineage>
        <taxon>Bacteria</taxon>
        <taxon>Pseudomonadati</taxon>
        <taxon>Pseudomonadota</taxon>
        <taxon>Alphaproteobacteria</taxon>
        <taxon>Acetobacterales</taxon>
        <taxon>Acetobacteraceae</taxon>
        <taxon>Neoroseomonas</taxon>
    </lineage>
</organism>
<evidence type="ECO:0000313" key="2">
    <source>
        <dbReference type="EMBL" id="MBR0650695.1"/>
    </source>
</evidence>
<gene>
    <name evidence="2" type="ORF">GXW78_13545</name>
</gene>
<reference evidence="3" key="1">
    <citation type="journal article" date="2021" name="Syst. Appl. Microbiol.">
        <title>Roseomonas hellenica sp. nov., isolated from roots of wild-growing Alkanna tinctoria.</title>
        <authorList>
            <person name="Rat A."/>
            <person name="Naranjo H.D."/>
            <person name="Lebbe L."/>
            <person name="Cnockaert M."/>
            <person name="Krigas N."/>
            <person name="Grigoriadou K."/>
            <person name="Maloupa E."/>
            <person name="Willems A."/>
        </authorList>
    </citation>
    <scope>NUCLEOTIDE SEQUENCE [LARGE SCALE GENOMIC DNA]</scope>
    <source>
        <strain evidence="3">LMG 31159</strain>
    </source>
</reference>
<dbReference type="Proteomes" id="UP000698752">
    <property type="component" value="Unassembled WGS sequence"/>
</dbReference>
<proteinExistence type="predicted"/>
<keyword evidence="3" id="KW-1185">Reference proteome</keyword>
<dbReference type="EMBL" id="JAAEDI010000013">
    <property type="protein sequence ID" value="MBR0650695.1"/>
    <property type="molecule type" value="Genomic_DNA"/>
</dbReference>
<feature type="region of interest" description="Disordered" evidence="1">
    <location>
        <begin position="49"/>
        <end position="110"/>
    </location>
</feature>
<accession>A0ABS5EI44</accession>